<dbReference type="PROSITE" id="PS51257">
    <property type="entry name" value="PROKAR_LIPOPROTEIN"/>
    <property type="match status" value="1"/>
</dbReference>
<dbReference type="Proteomes" id="UP000460157">
    <property type="component" value="Unassembled WGS sequence"/>
</dbReference>
<dbReference type="AlphaFoldDB" id="A0A7K1UEF5"/>
<sequence>MTLKHRSEPSPVHRSTPRHSLAAALTAGLLLAGCSEPPPPAPEPTGEDLERAWRVAVGEDALDQTIAYIYAMALNSHEVPTVVVEYEDATAAELASSLGEPATEPQPTEAATGAPEEGADEIIDDRYELVLARTMPLAQELDPAGYAELTTPEAGSGLGPAAEPAELIELVETGLAEAELLEPTSAVLRSSLLITSITATSYEVDGTEDSDLDTLAETCSELSIGVTAELPEAGPLLESTYGCLPEEIRTGAEDELLELLITAELDAAVITTSHPGAQEHALISVEDARRAFPQDQYAPVASSRIVDDIPLVVEEISGALDEEALLTLRQLIYGAEGLTSEEAAVYWLVEEGFLAEPEGWG</sequence>
<proteinExistence type="predicted"/>
<reference evidence="2 3" key="1">
    <citation type="submission" date="2019-12" db="EMBL/GenBank/DDBJ databases">
        <title>Nesterenkonia muleiensis sp. nov., a novel actinobacterium isolated from sap of Populus euphratica.</title>
        <authorList>
            <person name="Wang R."/>
        </authorList>
    </citation>
    <scope>NUCLEOTIDE SEQUENCE [LARGE SCALE GENOMIC DNA]</scope>
    <source>
        <strain evidence="2 3">F10</strain>
    </source>
</reference>
<evidence type="ECO:0000313" key="3">
    <source>
        <dbReference type="Proteomes" id="UP000460157"/>
    </source>
</evidence>
<comment type="caution">
    <text evidence="2">The sequence shown here is derived from an EMBL/GenBank/DDBJ whole genome shotgun (WGS) entry which is preliminary data.</text>
</comment>
<organism evidence="2 3">
    <name type="scientific">Nesterenkonia alkaliphila</name>
    <dbReference type="NCBI Taxonomy" id="1463631"/>
    <lineage>
        <taxon>Bacteria</taxon>
        <taxon>Bacillati</taxon>
        <taxon>Actinomycetota</taxon>
        <taxon>Actinomycetes</taxon>
        <taxon>Micrococcales</taxon>
        <taxon>Micrococcaceae</taxon>
        <taxon>Nesterenkonia</taxon>
    </lineage>
</organism>
<dbReference type="SUPFAM" id="SSF53850">
    <property type="entry name" value="Periplasmic binding protein-like II"/>
    <property type="match status" value="1"/>
</dbReference>
<dbReference type="OrthoDB" id="4963929at2"/>
<name>A0A7K1UEF5_9MICC</name>
<dbReference type="EMBL" id="WRPM01000005">
    <property type="protein sequence ID" value="MVT24863.1"/>
    <property type="molecule type" value="Genomic_DNA"/>
</dbReference>
<dbReference type="Gene3D" id="3.40.190.120">
    <property type="entry name" value="Osmoprotection protein (prox), domain 2"/>
    <property type="match status" value="1"/>
</dbReference>
<feature type="region of interest" description="Disordered" evidence="1">
    <location>
        <begin position="97"/>
        <end position="118"/>
    </location>
</feature>
<gene>
    <name evidence="2" type="ORF">GNZ21_00545</name>
</gene>
<evidence type="ECO:0008006" key="4">
    <source>
        <dbReference type="Google" id="ProtNLM"/>
    </source>
</evidence>
<feature type="compositionally biased region" description="Low complexity" evidence="1">
    <location>
        <begin position="99"/>
        <end position="116"/>
    </location>
</feature>
<accession>A0A7K1UEF5</accession>
<keyword evidence="3" id="KW-1185">Reference proteome</keyword>
<evidence type="ECO:0000256" key="1">
    <source>
        <dbReference type="SAM" id="MobiDB-lite"/>
    </source>
</evidence>
<protein>
    <recommendedName>
        <fullName evidence="4">ABC-type glycine betaine transport system substrate-binding domain-containing protein</fullName>
    </recommendedName>
</protein>
<dbReference type="RefSeq" id="WP_157320365.1">
    <property type="nucleotide sequence ID" value="NZ_BMFX01000018.1"/>
</dbReference>
<evidence type="ECO:0000313" key="2">
    <source>
        <dbReference type="EMBL" id="MVT24863.1"/>
    </source>
</evidence>